<dbReference type="Gene3D" id="3.30.890.10">
    <property type="entry name" value="Methyl-cpg-binding Protein 2, Chain A"/>
    <property type="match status" value="1"/>
</dbReference>
<feature type="compositionally biased region" description="Basic and acidic residues" evidence="9">
    <location>
        <begin position="99"/>
        <end position="120"/>
    </location>
</feature>
<evidence type="ECO:0008006" key="14">
    <source>
        <dbReference type="Google" id="ProtNLM"/>
    </source>
</evidence>
<dbReference type="Pfam" id="PF01429">
    <property type="entry name" value="MBD"/>
    <property type="match status" value="1"/>
</dbReference>
<evidence type="ECO:0000259" key="11">
    <source>
        <dbReference type="PROSITE" id="PS51050"/>
    </source>
</evidence>
<keyword evidence="4" id="KW-0862">Zinc</keyword>
<evidence type="ECO:0000256" key="1">
    <source>
        <dbReference type="ARBA" id="ARBA00004123"/>
    </source>
</evidence>
<dbReference type="InterPro" id="IPR016177">
    <property type="entry name" value="DNA-bd_dom_sf"/>
</dbReference>
<name>A0AAD2E708_9LAMI</name>
<dbReference type="SUPFAM" id="SSF54171">
    <property type="entry name" value="DNA-binding domain"/>
    <property type="match status" value="1"/>
</dbReference>
<keyword evidence="3" id="KW-0863">Zinc-finger</keyword>
<dbReference type="Proteomes" id="UP000834106">
    <property type="component" value="Chromosome 16"/>
</dbReference>
<dbReference type="Gene3D" id="3.30.40.100">
    <property type="match status" value="1"/>
</dbReference>
<evidence type="ECO:0000256" key="6">
    <source>
        <dbReference type="ARBA" id="ARBA00023125"/>
    </source>
</evidence>
<evidence type="ECO:0000256" key="2">
    <source>
        <dbReference type="ARBA" id="ARBA00022723"/>
    </source>
</evidence>
<evidence type="ECO:0000256" key="7">
    <source>
        <dbReference type="ARBA" id="ARBA00023163"/>
    </source>
</evidence>
<dbReference type="GO" id="GO:0003677">
    <property type="term" value="F:DNA binding"/>
    <property type="evidence" value="ECO:0007669"/>
    <property type="project" value="UniProtKB-KW"/>
</dbReference>
<keyword evidence="13" id="KW-1185">Reference proteome</keyword>
<evidence type="ECO:0000256" key="4">
    <source>
        <dbReference type="ARBA" id="ARBA00022833"/>
    </source>
</evidence>
<protein>
    <recommendedName>
        <fullName evidence="14">CW-type domain-containing protein</fullName>
    </recommendedName>
</protein>
<keyword evidence="7" id="KW-0804">Transcription</keyword>
<feature type="domain" description="CW-type" evidence="11">
    <location>
        <begin position="146"/>
        <end position="201"/>
    </location>
</feature>
<dbReference type="PANTHER" id="PTHR12396:SF10">
    <property type="entry name" value="METHYL-CPG-BINDING DOMAIN-CONTAINING PROTEIN 1-RELATED"/>
    <property type="match status" value="1"/>
</dbReference>
<accession>A0AAD2E708</accession>
<dbReference type="GO" id="GO:0008270">
    <property type="term" value="F:zinc ion binding"/>
    <property type="evidence" value="ECO:0007669"/>
    <property type="project" value="UniProtKB-KW"/>
</dbReference>
<dbReference type="InterPro" id="IPR001739">
    <property type="entry name" value="Methyl_CpG_DNA-bd"/>
</dbReference>
<dbReference type="EMBL" id="OU503051">
    <property type="protein sequence ID" value="CAI9778513.1"/>
    <property type="molecule type" value="Genomic_DNA"/>
</dbReference>
<keyword evidence="5" id="KW-0805">Transcription regulation</keyword>
<evidence type="ECO:0000256" key="8">
    <source>
        <dbReference type="ARBA" id="ARBA00023242"/>
    </source>
</evidence>
<keyword evidence="6" id="KW-0238">DNA-binding</keyword>
<evidence type="ECO:0000256" key="3">
    <source>
        <dbReference type="ARBA" id="ARBA00022771"/>
    </source>
</evidence>
<reference evidence="12" key="1">
    <citation type="submission" date="2023-05" db="EMBL/GenBank/DDBJ databases">
        <authorList>
            <person name="Huff M."/>
        </authorList>
    </citation>
    <scope>NUCLEOTIDE SEQUENCE</scope>
</reference>
<dbReference type="SMART" id="SM00391">
    <property type="entry name" value="MBD"/>
    <property type="match status" value="1"/>
</dbReference>
<feature type="region of interest" description="Disordered" evidence="9">
    <location>
        <begin position="87"/>
        <end position="141"/>
    </location>
</feature>
<gene>
    <name evidence="12" type="ORF">FPE_LOCUS25943</name>
</gene>
<dbReference type="InterPro" id="IPR011124">
    <property type="entry name" value="Znf_CW"/>
</dbReference>
<dbReference type="Pfam" id="PF07496">
    <property type="entry name" value="zf-CW"/>
    <property type="match status" value="1"/>
</dbReference>
<dbReference type="GO" id="GO:0005634">
    <property type="term" value="C:nucleus"/>
    <property type="evidence" value="ECO:0007669"/>
    <property type="project" value="UniProtKB-SubCell"/>
</dbReference>
<organism evidence="12 13">
    <name type="scientific">Fraxinus pennsylvanica</name>
    <dbReference type="NCBI Taxonomy" id="56036"/>
    <lineage>
        <taxon>Eukaryota</taxon>
        <taxon>Viridiplantae</taxon>
        <taxon>Streptophyta</taxon>
        <taxon>Embryophyta</taxon>
        <taxon>Tracheophyta</taxon>
        <taxon>Spermatophyta</taxon>
        <taxon>Magnoliopsida</taxon>
        <taxon>eudicotyledons</taxon>
        <taxon>Gunneridae</taxon>
        <taxon>Pentapetalae</taxon>
        <taxon>asterids</taxon>
        <taxon>lamiids</taxon>
        <taxon>Lamiales</taxon>
        <taxon>Oleaceae</taxon>
        <taxon>Oleeae</taxon>
        <taxon>Fraxinus</taxon>
    </lineage>
</organism>
<feature type="domain" description="MBD" evidence="10">
    <location>
        <begin position="207"/>
        <end position="277"/>
    </location>
</feature>
<keyword evidence="2" id="KW-0479">Metal-binding</keyword>
<proteinExistence type="predicted"/>
<comment type="subcellular location">
    <subcellularLocation>
        <location evidence="1">Nucleus</location>
    </subcellularLocation>
</comment>
<dbReference type="AlphaFoldDB" id="A0AAD2E708"/>
<evidence type="ECO:0000259" key="10">
    <source>
        <dbReference type="PROSITE" id="PS50982"/>
    </source>
</evidence>
<dbReference type="CDD" id="cd01396">
    <property type="entry name" value="MeCP2_MBD"/>
    <property type="match status" value="1"/>
</dbReference>
<dbReference type="PROSITE" id="PS51050">
    <property type="entry name" value="ZF_CW"/>
    <property type="match status" value="1"/>
</dbReference>
<sequence length="302" mass="34369">MISGSSSMETESKIVEREWLQVKSNGKNEKMPLILVEFSGFVGEKCGVFVCLLRFGEQTVVQAYVEVHEAETWIDMSLVGYAVDARTADSDSPSPMYSEFRHSGSEERRKSTDRERRENSDSSTMEIKAEKTPMKRSKAARTVVPRNSIDVWSVQCEDCLKWRIIPNQEEYEEIRRKIVEDPFVCSKKSNVSCDDPADMEYDNSCVWVIDKPNLPKTPPGFQRELVLRKDFSKLDCYYFSPNGRKLRAGTEVALLLKENPEYKDLSTSDFSFTVPKVMTDTVPVDAAKVESSCSSKRKLSSV</sequence>
<evidence type="ECO:0000256" key="5">
    <source>
        <dbReference type="ARBA" id="ARBA00023015"/>
    </source>
</evidence>
<dbReference type="PANTHER" id="PTHR12396">
    <property type="entry name" value="METHYL-CPG BINDING PROTEIN, MBD"/>
    <property type="match status" value="1"/>
</dbReference>
<evidence type="ECO:0000256" key="9">
    <source>
        <dbReference type="SAM" id="MobiDB-lite"/>
    </source>
</evidence>
<evidence type="ECO:0000313" key="12">
    <source>
        <dbReference type="EMBL" id="CAI9778513.1"/>
    </source>
</evidence>
<evidence type="ECO:0000313" key="13">
    <source>
        <dbReference type="Proteomes" id="UP000834106"/>
    </source>
</evidence>
<keyword evidence="8" id="KW-0539">Nucleus</keyword>
<dbReference type="PROSITE" id="PS50982">
    <property type="entry name" value="MBD"/>
    <property type="match status" value="1"/>
</dbReference>